<evidence type="ECO:0000259" key="9">
    <source>
        <dbReference type="PROSITE" id="PS50109"/>
    </source>
</evidence>
<organism evidence="10 11">
    <name type="scientific">Polyangium fumosum</name>
    <dbReference type="NCBI Taxonomy" id="889272"/>
    <lineage>
        <taxon>Bacteria</taxon>
        <taxon>Pseudomonadati</taxon>
        <taxon>Myxococcota</taxon>
        <taxon>Polyangia</taxon>
        <taxon>Polyangiales</taxon>
        <taxon>Polyangiaceae</taxon>
        <taxon>Polyangium</taxon>
    </lineage>
</organism>
<evidence type="ECO:0000256" key="1">
    <source>
        <dbReference type="ARBA" id="ARBA00000085"/>
    </source>
</evidence>
<evidence type="ECO:0000256" key="5">
    <source>
        <dbReference type="ARBA" id="ARBA00022741"/>
    </source>
</evidence>
<keyword evidence="5" id="KW-0547">Nucleotide-binding</keyword>
<comment type="caution">
    <text evidence="10">The sequence shown here is derived from an EMBL/GenBank/DDBJ whole genome shotgun (WGS) entry which is preliminary data.</text>
</comment>
<dbReference type="EC" id="2.7.13.3" evidence="2"/>
<accession>A0A4U1JBH6</accession>
<name>A0A4U1JBH6_9BACT</name>
<dbReference type="SUPFAM" id="SSF47384">
    <property type="entry name" value="Homodimeric domain of signal transducing histidine kinase"/>
    <property type="match status" value="1"/>
</dbReference>
<dbReference type="GO" id="GO:0005524">
    <property type="term" value="F:ATP binding"/>
    <property type="evidence" value="ECO:0007669"/>
    <property type="project" value="UniProtKB-KW"/>
</dbReference>
<evidence type="ECO:0000256" key="3">
    <source>
        <dbReference type="ARBA" id="ARBA00022553"/>
    </source>
</evidence>
<protein>
    <recommendedName>
        <fullName evidence="2">histidine kinase</fullName>
        <ecNumber evidence="2">2.7.13.3</ecNumber>
    </recommendedName>
</protein>
<dbReference type="PROSITE" id="PS50109">
    <property type="entry name" value="HIS_KIN"/>
    <property type="match status" value="1"/>
</dbReference>
<dbReference type="InterPro" id="IPR036097">
    <property type="entry name" value="HisK_dim/P_sf"/>
</dbReference>
<reference evidence="10 11" key="1">
    <citation type="submission" date="2019-04" db="EMBL/GenBank/DDBJ databases">
        <authorList>
            <person name="Li Y."/>
            <person name="Wang J."/>
        </authorList>
    </citation>
    <scope>NUCLEOTIDE SEQUENCE [LARGE SCALE GENOMIC DNA]</scope>
    <source>
        <strain evidence="10 11">DSM 14668</strain>
    </source>
</reference>
<dbReference type="PANTHER" id="PTHR43065:SF10">
    <property type="entry name" value="PEROXIDE STRESS-ACTIVATED HISTIDINE KINASE MAK3"/>
    <property type="match status" value="1"/>
</dbReference>
<dbReference type="GO" id="GO:0000155">
    <property type="term" value="F:phosphorelay sensor kinase activity"/>
    <property type="evidence" value="ECO:0007669"/>
    <property type="project" value="InterPro"/>
</dbReference>
<keyword evidence="3" id="KW-0597">Phosphoprotein</keyword>
<keyword evidence="7" id="KW-0067">ATP-binding</keyword>
<dbReference type="AlphaFoldDB" id="A0A4U1JBH6"/>
<keyword evidence="4" id="KW-0808">Transferase</keyword>
<keyword evidence="6" id="KW-0418">Kinase</keyword>
<dbReference type="SUPFAM" id="SSF55874">
    <property type="entry name" value="ATPase domain of HSP90 chaperone/DNA topoisomerase II/histidine kinase"/>
    <property type="match status" value="1"/>
</dbReference>
<dbReference type="CDD" id="cd00082">
    <property type="entry name" value="HisKA"/>
    <property type="match status" value="1"/>
</dbReference>
<sequence length="410" mass="43933">MGAEGLEAPMRESQIPITQRKAMRRDLPVEWLDALLVASCEIPPNASAEEAATSLVVAAFEALPDSAIGVCVPGGSEGQVVVRRGARSEGAESPDPTRLFPEYAFERVVVINADEGSTLHLASDDEARFAGTGSMDAFVDRLALALGAALRNARIHRAARAHGTEVKELEAQVIQAGKLASLGQIAAGIVHELNNPLTSIVAYSDYLHKKALRTEADPADVERLARINEAAERILRFSRDLMAYSRPTASVPAPVAIHDTIERALVFCDHVLGEMHVEVERQFGDVRLVRGVAGQLAQVFVNLFTNAAHAMREQGGRLIIKTAMSDVGDAVRITIQDEGHGIDAAHLEKIFEPFFTTKTDGTGSGLGLSIVRNIVASHGGKIRAYAHAEKGTVFVLDLPLAASPSEPPER</sequence>
<dbReference type="InterPro" id="IPR005467">
    <property type="entry name" value="His_kinase_dom"/>
</dbReference>
<dbReference type="PRINTS" id="PR00344">
    <property type="entry name" value="BCTRLSENSOR"/>
</dbReference>
<evidence type="ECO:0000313" key="11">
    <source>
        <dbReference type="Proteomes" id="UP000309215"/>
    </source>
</evidence>
<evidence type="ECO:0000313" key="10">
    <source>
        <dbReference type="EMBL" id="TKD07354.1"/>
    </source>
</evidence>
<comment type="catalytic activity">
    <reaction evidence="1">
        <text>ATP + protein L-histidine = ADP + protein N-phospho-L-histidine.</text>
        <dbReference type="EC" id="2.7.13.3"/>
    </reaction>
</comment>
<dbReference type="Pfam" id="PF00512">
    <property type="entry name" value="HisKA"/>
    <property type="match status" value="1"/>
</dbReference>
<dbReference type="EMBL" id="SSMQ01000017">
    <property type="protein sequence ID" value="TKD07354.1"/>
    <property type="molecule type" value="Genomic_DNA"/>
</dbReference>
<gene>
    <name evidence="10" type="ORF">E8A74_18065</name>
</gene>
<dbReference type="SMART" id="SM00387">
    <property type="entry name" value="HATPase_c"/>
    <property type="match status" value="1"/>
</dbReference>
<dbReference type="InterPro" id="IPR003661">
    <property type="entry name" value="HisK_dim/P_dom"/>
</dbReference>
<evidence type="ECO:0000256" key="8">
    <source>
        <dbReference type="ARBA" id="ARBA00023012"/>
    </source>
</evidence>
<dbReference type="Gene3D" id="1.10.287.130">
    <property type="match status" value="1"/>
</dbReference>
<dbReference type="Proteomes" id="UP000309215">
    <property type="component" value="Unassembled WGS sequence"/>
</dbReference>
<dbReference type="Gene3D" id="3.30.565.10">
    <property type="entry name" value="Histidine kinase-like ATPase, C-terminal domain"/>
    <property type="match status" value="1"/>
</dbReference>
<dbReference type="SMART" id="SM00388">
    <property type="entry name" value="HisKA"/>
    <property type="match status" value="1"/>
</dbReference>
<evidence type="ECO:0000256" key="2">
    <source>
        <dbReference type="ARBA" id="ARBA00012438"/>
    </source>
</evidence>
<proteinExistence type="predicted"/>
<dbReference type="OrthoDB" id="9784397at2"/>
<dbReference type="Pfam" id="PF02518">
    <property type="entry name" value="HATPase_c"/>
    <property type="match status" value="1"/>
</dbReference>
<feature type="domain" description="Histidine kinase" evidence="9">
    <location>
        <begin position="188"/>
        <end position="402"/>
    </location>
</feature>
<evidence type="ECO:0000256" key="4">
    <source>
        <dbReference type="ARBA" id="ARBA00022679"/>
    </source>
</evidence>
<dbReference type="InterPro" id="IPR004358">
    <property type="entry name" value="Sig_transdc_His_kin-like_C"/>
</dbReference>
<keyword evidence="8" id="KW-0902">Two-component regulatory system</keyword>
<evidence type="ECO:0000256" key="7">
    <source>
        <dbReference type="ARBA" id="ARBA00022840"/>
    </source>
</evidence>
<dbReference type="PANTHER" id="PTHR43065">
    <property type="entry name" value="SENSOR HISTIDINE KINASE"/>
    <property type="match status" value="1"/>
</dbReference>
<keyword evidence="11" id="KW-1185">Reference proteome</keyword>
<evidence type="ECO:0000256" key="6">
    <source>
        <dbReference type="ARBA" id="ARBA00022777"/>
    </source>
</evidence>
<dbReference type="InterPro" id="IPR003594">
    <property type="entry name" value="HATPase_dom"/>
</dbReference>
<dbReference type="InterPro" id="IPR036890">
    <property type="entry name" value="HATPase_C_sf"/>
</dbReference>